<dbReference type="PROSITE" id="PS51257">
    <property type="entry name" value="PROKAR_LIPOPROTEIN"/>
    <property type="match status" value="1"/>
</dbReference>
<keyword evidence="3 4" id="KW-0326">Glycosidase</keyword>
<keyword evidence="8" id="KW-1185">Reference proteome</keyword>
<dbReference type="GO" id="GO:0005576">
    <property type="term" value="C:extracellular region"/>
    <property type="evidence" value="ECO:0007669"/>
    <property type="project" value="TreeGrafter"/>
</dbReference>
<keyword evidence="2 4" id="KW-0378">Hydrolase</keyword>
<evidence type="ECO:0000256" key="3">
    <source>
        <dbReference type="ARBA" id="ARBA00023295"/>
    </source>
</evidence>
<dbReference type="Pfam" id="PF00150">
    <property type="entry name" value="Cellulase"/>
    <property type="match status" value="1"/>
</dbReference>
<evidence type="ECO:0000256" key="2">
    <source>
        <dbReference type="ARBA" id="ARBA00022801"/>
    </source>
</evidence>
<dbReference type="KEGG" id="kne:92180988"/>
<reference evidence="7 8" key="1">
    <citation type="journal article" date="2024" name="bioRxiv">
        <title>Comparative genomics of Cryptococcus and Kwoniella reveals pathogenesis evolution and contrasting karyotype dynamics via intercentromeric recombination or chromosome fusion.</title>
        <authorList>
            <person name="Coelho M.A."/>
            <person name="David-Palma M."/>
            <person name="Shea T."/>
            <person name="Bowers K."/>
            <person name="McGinley-Smith S."/>
            <person name="Mohammad A.W."/>
            <person name="Gnirke A."/>
            <person name="Yurkov A.M."/>
            <person name="Nowrousian M."/>
            <person name="Sun S."/>
            <person name="Cuomo C.A."/>
            <person name="Heitman J."/>
        </authorList>
    </citation>
    <scope>NUCLEOTIDE SEQUENCE [LARGE SCALE GENOMIC DNA]</scope>
    <source>
        <strain evidence="7 8">CBS 13917</strain>
    </source>
</reference>
<dbReference type="GO" id="GO:0009251">
    <property type="term" value="P:glucan catabolic process"/>
    <property type="evidence" value="ECO:0007669"/>
    <property type="project" value="TreeGrafter"/>
</dbReference>
<dbReference type="AlphaFoldDB" id="A0AAW0YY57"/>
<evidence type="ECO:0000256" key="5">
    <source>
        <dbReference type="SAM" id="SignalP"/>
    </source>
</evidence>
<dbReference type="InterPro" id="IPR050386">
    <property type="entry name" value="Glycosyl_hydrolase_5"/>
</dbReference>
<dbReference type="InterPro" id="IPR017853">
    <property type="entry name" value="GH"/>
</dbReference>
<evidence type="ECO:0000256" key="1">
    <source>
        <dbReference type="ARBA" id="ARBA00005641"/>
    </source>
</evidence>
<name>A0AAW0YY57_9TREE</name>
<sequence length="381" mass="41615">MSRSSYVWVDACLLSILFLVIGVSCQDAAGSSEVIRGVNLGGWLVTEPWISPSLYSSGADDEWSLCNGLGKRSCSSVLQSHWESFFTRDDIVDIKAAGLNSLRIPVGYWAVDVTDFEPYVTGQYPYLIRAVNWARELGLTVLIDLHGAPGSQNGQDNSGLIGPVLFQTNTSNGDRSLNVLRNLTEEFSRDIYGGVVTGIELLNEPRLSSMGFTMGQLTSFYTAGSSVIRAASNTVNVTFHVGEWSLETGTAPNTTSSRQNRDNGQAKRTWMRLMFEAQLAAYSPNGPGQRSIGWYYWTWKTEYDIDTWSYRRGVEQGYIPSDVSNSSTLAFPRLANGCVDSNFNYTAPARPGRTSAATPARPCTVGAPITSILGVLAIFVL</sequence>
<keyword evidence="5" id="KW-0732">Signal</keyword>
<feature type="domain" description="Glycoside hydrolase family 5" evidence="6">
    <location>
        <begin position="80"/>
        <end position="246"/>
    </location>
</feature>
<dbReference type="PANTHER" id="PTHR31297:SF42">
    <property type="entry name" value="GLYCOSIDE HYDROLASE FAMILY 5 DOMAIN-CONTAINING PROTEIN"/>
    <property type="match status" value="1"/>
</dbReference>
<dbReference type="EMBL" id="JBCAWK010000007">
    <property type="protein sequence ID" value="KAK8853029.1"/>
    <property type="molecule type" value="Genomic_DNA"/>
</dbReference>
<evidence type="ECO:0000313" key="7">
    <source>
        <dbReference type="EMBL" id="KAK8853029.1"/>
    </source>
</evidence>
<organism evidence="7 8">
    <name type="scientific">Kwoniella newhampshirensis</name>
    <dbReference type="NCBI Taxonomy" id="1651941"/>
    <lineage>
        <taxon>Eukaryota</taxon>
        <taxon>Fungi</taxon>
        <taxon>Dikarya</taxon>
        <taxon>Basidiomycota</taxon>
        <taxon>Agaricomycotina</taxon>
        <taxon>Tremellomycetes</taxon>
        <taxon>Tremellales</taxon>
        <taxon>Cryptococcaceae</taxon>
        <taxon>Kwoniella</taxon>
    </lineage>
</organism>
<comment type="similarity">
    <text evidence="1 4">Belongs to the glycosyl hydrolase 5 (cellulase A) family.</text>
</comment>
<dbReference type="SUPFAM" id="SSF51445">
    <property type="entry name" value="(Trans)glycosidases"/>
    <property type="match status" value="1"/>
</dbReference>
<dbReference type="Proteomes" id="UP001388673">
    <property type="component" value="Unassembled WGS sequence"/>
</dbReference>
<gene>
    <name evidence="7" type="ORF">IAR55_003730</name>
</gene>
<dbReference type="GeneID" id="92180988"/>
<evidence type="ECO:0000313" key="8">
    <source>
        <dbReference type="Proteomes" id="UP001388673"/>
    </source>
</evidence>
<dbReference type="GO" id="GO:0008422">
    <property type="term" value="F:beta-glucosidase activity"/>
    <property type="evidence" value="ECO:0007669"/>
    <property type="project" value="TreeGrafter"/>
</dbReference>
<protein>
    <recommendedName>
        <fullName evidence="6">Glycoside hydrolase family 5 domain-containing protein</fullName>
    </recommendedName>
</protein>
<feature type="chain" id="PRO_5043743663" description="Glycoside hydrolase family 5 domain-containing protein" evidence="5">
    <location>
        <begin position="26"/>
        <end position="381"/>
    </location>
</feature>
<evidence type="ECO:0000256" key="4">
    <source>
        <dbReference type="RuleBase" id="RU361153"/>
    </source>
</evidence>
<evidence type="ECO:0000259" key="6">
    <source>
        <dbReference type="Pfam" id="PF00150"/>
    </source>
</evidence>
<dbReference type="InterPro" id="IPR001547">
    <property type="entry name" value="Glyco_hydro_5"/>
</dbReference>
<dbReference type="Gene3D" id="3.20.20.80">
    <property type="entry name" value="Glycosidases"/>
    <property type="match status" value="2"/>
</dbReference>
<dbReference type="GO" id="GO:0009986">
    <property type="term" value="C:cell surface"/>
    <property type="evidence" value="ECO:0007669"/>
    <property type="project" value="TreeGrafter"/>
</dbReference>
<dbReference type="PANTHER" id="PTHR31297">
    <property type="entry name" value="GLUCAN ENDO-1,6-BETA-GLUCOSIDASE B"/>
    <property type="match status" value="1"/>
</dbReference>
<proteinExistence type="inferred from homology"/>
<comment type="caution">
    <text evidence="7">The sequence shown here is derived from an EMBL/GenBank/DDBJ whole genome shotgun (WGS) entry which is preliminary data.</text>
</comment>
<accession>A0AAW0YY57</accession>
<feature type="signal peptide" evidence="5">
    <location>
        <begin position="1"/>
        <end position="25"/>
    </location>
</feature>
<dbReference type="RefSeq" id="XP_066802215.1">
    <property type="nucleotide sequence ID" value="XM_066946836.1"/>
</dbReference>